<protein>
    <submittedName>
        <fullName evidence="1">Uncharacterized protein</fullName>
    </submittedName>
</protein>
<accession>I4LUE3</accession>
<dbReference type="EMBL" id="ADER01000023">
    <property type="protein sequence ID" value="EIK80583.1"/>
    <property type="molecule type" value="Genomic_DNA"/>
</dbReference>
<gene>
    <name evidence="1" type="ORF">CGSMWGv1400E_05305</name>
</gene>
<name>I4LUE3_GARVA</name>
<dbReference type="AlphaFoldDB" id="I4LUE3"/>
<organism evidence="1 2">
    <name type="scientific">Gardnerella vaginalis 1400E</name>
    <dbReference type="NCBI Taxonomy" id="698956"/>
    <lineage>
        <taxon>Bacteria</taxon>
        <taxon>Bacillati</taxon>
        <taxon>Actinomycetota</taxon>
        <taxon>Actinomycetes</taxon>
        <taxon>Bifidobacteriales</taxon>
        <taxon>Bifidobacteriaceae</taxon>
        <taxon>Gardnerella</taxon>
    </lineage>
</organism>
<proteinExistence type="predicted"/>
<evidence type="ECO:0000313" key="1">
    <source>
        <dbReference type="EMBL" id="EIK80583.1"/>
    </source>
</evidence>
<reference evidence="1 2" key="1">
    <citation type="journal article" date="2012" name="J. Bacteriol.">
        <title>Comparative Genomic Analyses of 17 Clinical Isolates of Gardnerella vaginalis Provide Evidence of Multiple Genetically Isolated Clades Consistent with Subspeciation into Genovars.</title>
        <authorList>
            <person name="Ahmed A."/>
            <person name="Earl J."/>
            <person name="Retchless A."/>
            <person name="Hillier S."/>
            <person name="Rabe L."/>
            <person name="Cherpes T."/>
            <person name="Powell E."/>
            <person name="Janto B."/>
            <person name="Eutsey R."/>
            <person name="Hiller N.L."/>
            <person name="Boissy R."/>
            <person name="Dahlgreen M."/>
            <person name="Hall B."/>
            <person name="Costerton J."/>
            <person name="Post J.C."/>
            <person name="Hu F."/>
            <person name="Ehrlich G."/>
        </authorList>
    </citation>
    <scope>NUCLEOTIDE SEQUENCE [LARGE SCALE GENOMIC DNA]</scope>
    <source>
        <strain evidence="1 2">1400E</strain>
    </source>
</reference>
<dbReference type="Proteomes" id="UP000004884">
    <property type="component" value="Unassembled WGS sequence"/>
</dbReference>
<evidence type="ECO:0000313" key="2">
    <source>
        <dbReference type="Proteomes" id="UP000004884"/>
    </source>
</evidence>
<sequence>MRDDLPFRLKRSAKGALTELEIAKRISSSFKA</sequence>
<comment type="caution">
    <text evidence="1">The sequence shown here is derived from an EMBL/GenBank/DDBJ whole genome shotgun (WGS) entry which is preliminary data.</text>
</comment>